<comment type="caution">
    <text evidence="1">The sequence shown here is derived from an EMBL/GenBank/DDBJ whole genome shotgun (WGS) entry which is preliminary data.</text>
</comment>
<feature type="non-terminal residue" evidence="1">
    <location>
        <position position="64"/>
    </location>
</feature>
<dbReference type="Proteomes" id="UP000828251">
    <property type="component" value="Unassembled WGS sequence"/>
</dbReference>
<proteinExistence type="predicted"/>
<dbReference type="AlphaFoldDB" id="A0A9D3UY60"/>
<sequence>KRKVVDPDGKVWLSDEVINSIVSIPPPHPFVGSDRIIWTLHIRCYEKDLGPPKNTTWKIQGLYR</sequence>
<protein>
    <submittedName>
        <fullName evidence="1">Uncharacterized protein</fullName>
    </submittedName>
</protein>
<organism evidence="1 2">
    <name type="scientific">Gossypium stocksii</name>
    <dbReference type="NCBI Taxonomy" id="47602"/>
    <lineage>
        <taxon>Eukaryota</taxon>
        <taxon>Viridiplantae</taxon>
        <taxon>Streptophyta</taxon>
        <taxon>Embryophyta</taxon>
        <taxon>Tracheophyta</taxon>
        <taxon>Spermatophyta</taxon>
        <taxon>Magnoliopsida</taxon>
        <taxon>eudicotyledons</taxon>
        <taxon>Gunneridae</taxon>
        <taxon>Pentapetalae</taxon>
        <taxon>rosids</taxon>
        <taxon>malvids</taxon>
        <taxon>Malvales</taxon>
        <taxon>Malvaceae</taxon>
        <taxon>Malvoideae</taxon>
        <taxon>Gossypium</taxon>
    </lineage>
</organism>
<reference evidence="1 2" key="1">
    <citation type="journal article" date="2021" name="Plant Biotechnol. J.">
        <title>Multi-omics assisted identification of the key and species-specific regulatory components of drought-tolerant mechanisms in Gossypium stocksii.</title>
        <authorList>
            <person name="Yu D."/>
            <person name="Ke L."/>
            <person name="Zhang D."/>
            <person name="Wu Y."/>
            <person name="Sun Y."/>
            <person name="Mei J."/>
            <person name="Sun J."/>
            <person name="Sun Y."/>
        </authorList>
    </citation>
    <scope>NUCLEOTIDE SEQUENCE [LARGE SCALE GENOMIC DNA]</scope>
    <source>
        <strain evidence="2">cv. E1</strain>
        <tissue evidence="1">Leaf</tissue>
    </source>
</reference>
<evidence type="ECO:0000313" key="2">
    <source>
        <dbReference type="Proteomes" id="UP000828251"/>
    </source>
</evidence>
<feature type="non-terminal residue" evidence="1">
    <location>
        <position position="1"/>
    </location>
</feature>
<accession>A0A9D3UY60</accession>
<dbReference type="OrthoDB" id="1752219at2759"/>
<evidence type="ECO:0000313" key="1">
    <source>
        <dbReference type="EMBL" id="KAH1064586.1"/>
    </source>
</evidence>
<keyword evidence="2" id="KW-1185">Reference proteome</keyword>
<name>A0A9D3UY60_9ROSI</name>
<dbReference type="EMBL" id="JAIQCV010000009">
    <property type="protein sequence ID" value="KAH1064586.1"/>
    <property type="molecule type" value="Genomic_DNA"/>
</dbReference>
<gene>
    <name evidence="1" type="ORF">J1N35_029573</name>
</gene>